<keyword evidence="5 7" id="KW-0456">Lyase</keyword>
<dbReference type="GO" id="GO:0016831">
    <property type="term" value="F:carboxy-lyase activity"/>
    <property type="evidence" value="ECO:0007669"/>
    <property type="project" value="UniProtKB-KW"/>
</dbReference>
<keyword evidence="4 6" id="KW-0663">Pyridoxal phosphate</keyword>
<dbReference type="Proteomes" id="UP000599688">
    <property type="component" value="Unassembled WGS sequence"/>
</dbReference>
<organism evidence="8 9">
    <name type="scientific">Psychroflexus salis</name>
    <dbReference type="NCBI Taxonomy" id="1526574"/>
    <lineage>
        <taxon>Bacteria</taxon>
        <taxon>Pseudomonadati</taxon>
        <taxon>Bacteroidota</taxon>
        <taxon>Flavobacteriia</taxon>
        <taxon>Flavobacteriales</taxon>
        <taxon>Flavobacteriaceae</taxon>
        <taxon>Psychroflexus</taxon>
    </lineage>
</organism>
<dbReference type="InterPro" id="IPR015424">
    <property type="entry name" value="PyrdxlP-dep_Trfase"/>
</dbReference>
<dbReference type="Pfam" id="PF00282">
    <property type="entry name" value="Pyridoxal_deC"/>
    <property type="match status" value="1"/>
</dbReference>
<accession>A0A916ZSX0</accession>
<gene>
    <name evidence="8" type="ORF">GCM10010831_12490</name>
</gene>
<dbReference type="SUPFAM" id="SSF53383">
    <property type="entry name" value="PLP-dependent transferases"/>
    <property type="match status" value="1"/>
</dbReference>
<sequence>MQEDLSLFHEIAEKLFTEEEKNPVVRPIPPDEVYDEFNLHLDEDGITENEFAELIEKVVLNTPRTSSKLFFNQLFGGRNTKATLGELLAVLLNTSMYTYKVGGPQVGIEKALLSEICNLINYPKNAGGTFAPGGSMSNFMALLMARDVANQHIKTEGVHQKMTLYTSAESHYSIQKNASFAGVGTQQIRSIQTDEFGKMIPAEFEKQVQQDMADGFLPFFVNITAGTTVLGAFDEIESLDAIAKKYKIWSHVDGAYCGAVLFSEKYKHLIKGVENVDSFSFNAHKMLNTPLSSSIIVTKNRYNLHHSFACDANYLYQTDGDDFNLGKTSLQCGRRNDALKYWCLWKSIGTRGLAKMVNHQFALAETARNYIKENDDYTLYSYDDSISICFNYKDIDPKVLCNLLYEEAKLMVGYGHFDGVDFIRLVTINSNNTDEEIENFFKVLEKFAK</sequence>
<dbReference type="GO" id="GO:0005737">
    <property type="term" value="C:cytoplasm"/>
    <property type="evidence" value="ECO:0007669"/>
    <property type="project" value="TreeGrafter"/>
</dbReference>
<comment type="cofactor">
    <cofactor evidence="1 6 7">
        <name>pyridoxal 5'-phosphate</name>
        <dbReference type="ChEBI" id="CHEBI:597326"/>
    </cofactor>
</comment>
<dbReference type="PANTHER" id="PTHR45677:SF8">
    <property type="entry name" value="CYSTEINE SULFINIC ACID DECARBOXYLASE"/>
    <property type="match status" value="1"/>
</dbReference>
<protein>
    <submittedName>
        <fullName evidence="8">Pyridoxal-dependent decarboxylase</fullName>
    </submittedName>
</protein>
<dbReference type="Gene3D" id="3.40.640.10">
    <property type="entry name" value="Type I PLP-dependent aspartate aminotransferase-like (Major domain)"/>
    <property type="match status" value="1"/>
</dbReference>
<feature type="modified residue" description="N6-(pyridoxal phosphate)lysine" evidence="6">
    <location>
        <position position="285"/>
    </location>
</feature>
<dbReference type="Gene3D" id="3.90.1150.170">
    <property type="match status" value="1"/>
</dbReference>
<evidence type="ECO:0000256" key="6">
    <source>
        <dbReference type="PIRSR" id="PIRSR602129-50"/>
    </source>
</evidence>
<dbReference type="EMBL" id="BMGL01000006">
    <property type="protein sequence ID" value="GGE12574.1"/>
    <property type="molecule type" value="Genomic_DNA"/>
</dbReference>
<evidence type="ECO:0000256" key="2">
    <source>
        <dbReference type="ARBA" id="ARBA00009533"/>
    </source>
</evidence>
<evidence type="ECO:0000256" key="5">
    <source>
        <dbReference type="ARBA" id="ARBA00023239"/>
    </source>
</evidence>
<keyword evidence="9" id="KW-1185">Reference proteome</keyword>
<name>A0A916ZSX0_9FLAO</name>
<evidence type="ECO:0000256" key="3">
    <source>
        <dbReference type="ARBA" id="ARBA00022793"/>
    </source>
</evidence>
<evidence type="ECO:0000256" key="7">
    <source>
        <dbReference type="RuleBase" id="RU000382"/>
    </source>
</evidence>
<dbReference type="RefSeq" id="WP_188405953.1">
    <property type="nucleotide sequence ID" value="NZ_BMGL01000006.1"/>
</dbReference>
<evidence type="ECO:0000313" key="8">
    <source>
        <dbReference type="EMBL" id="GGE12574.1"/>
    </source>
</evidence>
<comment type="similarity">
    <text evidence="2 7">Belongs to the group II decarboxylase family.</text>
</comment>
<evidence type="ECO:0000313" key="9">
    <source>
        <dbReference type="Proteomes" id="UP000599688"/>
    </source>
</evidence>
<dbReference type="AlphaFoldDB" id="A0A916ZSX0"/>
<proteinExistence type="inferred from homology"/>
<evidence type="ECO:0000256" key="4">
    <source>
        <dbReference type="ARBA" id="ARBA00022898"/>
    </source>
</evidence>
<dbReference type="PANTHER" id="PTHR45677">
    <property type="entry name" value="GLUTAMATE DECARBOXYLASE-RELATED"/>
    <property type="match status" value="1"/>
</dbReference>
<dbReference type="GO" id="GO:0030170">
    <property type="term" value="F:pyridoxal phosphate binding"/>
    <property type="evidence" value="ECO:0007669"/>
    <property type="project" value="InterPro"/>
</dbReference>
<dbReference type="InterPro" id="IPR015421">
    <property type="entry name" value="PyrdxlP-dep_Trfase_major"/>
</dbReference>
<comment type="caution">
    <text evidence="8">The sequence shown here is derived from an EMBL/GenBank/DDBJ whole genome shotgun (WGS) entry which is preliminary data.</text>
</comment>
<dbReference type="GO" id="GO:0019752">
    <property type="term" value="P:carboxylic acid metabolic process"/>
    <property type="evidence" value="ECO:0007669"/>
    <property type="project" value="InterPro"/>
</dbReference>
<keyword evidence="3" id="KW-0210">Decarboxylase</keyword>
<reference evidence="8 9" key="1">
    <citation type="journal article" date="2014" name="Int. J. Syst. Evol. Microbiol.">
        <title>Complete genome sequence of Corynebacterium casei LMG S-19264T (=DSM 44701T), isolated from a smear-ripened cheese.</title>
        <authorList>
            <consortium name="US DOE Joint Genome Institute (JGI-PGF)"/>
            <person name="Walter F."/>
            <person name="Albersmeier A."/>
            <person name="Kalinowski J."/>
            <person name="Ruckert C."/>
        </authorList>
    </citation>
    <scope>NUCLEOTIDE SEQUENCE [LARGE SCALE GENOMIC DNA]</scope>
    <source>
        <strain evidence="8 9">CGMCC 1.12925</strain>
    </source>
</reference>
<dbReference type="InterPro" id="IPR002129">
    <property type="entry name" value="PyrdxlP-dep_de-COase"/>
</dbReference>
<evidence type="ECO:0000256" key="1">
    <source>
        <dbReference type="ARBA" id="ARBA00001933"/>
    </source>
</evidence>